<protein>
    <submittedName>
        <fullName evidence="1">26558_t:CDS:1</fullName>
    </submittedName>
</protein>
<proteinExistence type="predicted"/>
<name>A0ACA9RLC0_9GLOM</name>
<dbReference type="Proteomes" id="UP000789920">
    <property type="component" value="Unassembled WGS sequence"/>
</dbReference>
<gene>
    <name evidence="1" type="ORF">RPERSI_LOCUS20332</name>
</gene>
<reference evidence="1" key="1">
    <citation type="submission" date="2021-06" db="EMBL/GenBank/DDBJ databases">
        <authorList>
            <person name="Kallberg Y."/>
            <person name="Tangrot J."/>
            <person name="Rosling A."/>
        </authorList>
    </citation>
    <scope>NUCLEOTIDE SEQUENCE</scope>
    <source>
        <strain evidence="1">MA461A</strain>
    </source>
</reference>
<comment type="caution">
    <text evidence="1">The sequence shown here is derived from an EMBL/GenBank/DDBJ whole genome shotgun (WGS) entry which is preliminary data.</text>
</comment>
<feature type="non-terminal residue" evidence="1">
    <location>
        <position position="1"/>
    </location>
</feature>
<keyword evidence="2" id="KW-1185">Reference proteome</keyword>
<dbReference type="EMBL" id="CAJVQC010057229">
    <property type="protein sequence ID" value="CAG8797361.1"/>
    <property type="molecule type" value="Genomic_DNA"/>
</dbReference>
<sequence length="260" mass="28191">CELCKEAGFPKGVINVLSGFGTTGTAMANHMNIDMITFTGSTEVGRSIQKAAAESNLKRVLLELGGKSPSIIFADSNLDTAVKFTHNGGFFNHGQCCCAAARIYVEECVYDKFLKKFKANAEAIKIGDPFEKGATLLMGERLGGQGFYIKPTIFTDVDEIFGPVTCIAKFKTINEVIEKANLARYGLAAAVFTNEITKAIKLSDEIKAGTIWVNQYMTGDSSLPFGGYKQSGIGREKGKYALKEYTQIKTVQINLATNCN</sequence>
<accession>A0ACA9RLC0</accession>
<evidence type="ECO:0000313" key="2">
    <source>
        <dbReference type="Proteomes" id="UP000789920"/>
    </source>
</evidence>
<organism evidence="1 2">
    <name type="scientific">Racocetra persica</name>
    <dbReference type="NCBI Taxonomy" id="160502"/>
    <lineage>
        <taxon>Eukaryota</taxon>
        <taxon>Fungi</taxon>
        <taxon>Fungi incertae sedis</taxon>
        <taxon>Mucoromycota</taxon>
        <taxon>Glomeromycotina</taxon>
        <taxon>Glomeromycetes</taxon>
        <taxon>Diversisporales</taxon>
        <taxon>Gigasporaceae</taxon>
        <taxon>Racocetra</taxon>
    </lineage>
</organism>
<evidence type="ECO:0000313" key="1">
    <source>
        <dbReference type="EMBL" id="CAG8797361.1"/>
    </source>
</evidence>